<comment type="caution">
    <text evidence="1">The sequence shown here is derived from an EMBL/GenBank/DDBJ whole genome shotgun (WGS) entry which is preliminary data.</text>
</comment>
<evidence type="ECO:0000313" key="1">
    <source>
        <dbReference type="EMBL" id="MPM89050.1"/>
    </source>
</evidence>
<dbReference type="AlphaFoldDB" id="A0A645DHU2"/>
<accession>A0A645DHU2</accession>
<organism evidence="1">
    <name type="scientific">bioreactor metagenome</name>
    <dbReference type="NCBI Taxonomy" id="1076179"/>
    <lineage>
        <taxon>unclassified sequences</taxon>
        <taxon>metagenomes</taxon>
        <taxon>ecological metagenomes</taxon>
    </lineage>
</organism>
<sequence length="55" mass="6510">MIAKVVVELLFIRAVLLEPEPELRRMRKGKVVRQIVAENAEAQRIFRRQMFPFGE</sequence>
<protein>
    <submittedName>
        <fullName evidence="1">Uncharacterized protein</fullName>
    </submittedName>
</protein>
<dbReference type="EMBL" id="VSSQ01036546">
    <property type="protein sequence ID" value="MPM89050.1"/>
    <property type="molecule type" value="Genomic_DNA"/>
</dbReference>
<proteinExistence type="predicted"/>
<gene>
    <name evidence="1" type="ORF">SDC9_136158</name>
</gene>
<reference evidence="1" key="1">
    <citation type="submission" date="2019-08" db="EMBL/GenBank/DDBJ databases">
        <authorList>
            <person name="Kucharzyk K."/>
            <person name="Murdoch R.W."/>
            <person name="Higgins S."/>
            <person name="Loffler F."/>
        </authorList>
    </citation>
    <scope>NUCLEOTIDE SEQUENCE</scope>
</reference>
<name>A0A645DHU2_9ZZZZ</name>